<proteinExistence type="inferred from homology"/>
<dbReference type="GO" id="GO:0071555">
    <property type="term" value="P:cell wall organization"/>
    <property type="evidence" value="ECO:0007669"/>
    <property type="project" value="UniProtKB-KW"/>
</dbReference>
<organism evidence="11 12">
    <name type="scientific">Candidatus Uhrbacteria bacterium RIFOXYB2_FULL_57_15</name>
    <dbReference type="NCBI Taxonomy" id="1802422"/>
    <lineage>
        <taxon>Bacteria</taxon>
        <taxon>Candidatus Uhriibacteriota</taxon>
    </lineage>
</organism>
<feature type="active site" description="Acyl-ester intermediate" evidence="7">
    <location>
        <position position="136"/>
    </location>
</feature>
<feature type="active site" evidence="7">
    <location>
        <position position="191"/>
    </location>
</feature>
<dbReference type="GO" id="GO:0008360">
    <property type="term" value="P:regulation of cell shape"/>
    <property type="evidence" value="ECO:0007669"/>
    <property type="project" value="UniProtKB-KW"/>
</dbReference>
<dbReference type="PANTHER" id="PTHR21581:SF26">
    <property type="entry name" value="D-ALANYL-D-ALANINE ENDOPEPTIDASE"/>
    <property type="match status" value="1"/>
</dbReference>
<evidence type="ECO:0000256" key="2">
    <source>
        <dbReference type="ARBA" id="ARBA00022729"/>
    </source>
</evidence>
<comment type="similarity">
    <text evidence="1 9">Belongs to the peptidase S11 family.</text>
</comment>
<dbReference type="PRINTS" id="PR00725">
    <property type="entry name" value="DADACBPTASE1"/>
</dbReference>
<name>A0A1F7W7F3_9BACT</name>
<evidence type="ECO:0000256" key="8">
    <source>
        <dbReference type="PIRSR" id="PIRSR618044-2"/>
    </source>
</evidence>
<keyword evidence="6" id="KW-0961">Cell wall biogenesis/degradation</keyword>
<dbReference type="PANTHER" id="PTHR21581">
    <property type="entry name" value="D-ALANYL-D-ALANINE CARBOXYPEPTIDASE"/>
    <property type="match status" value="1"/>
</dbReference>
<dbReference type="GO" id="GO:0009252">
    <property type="term" value="P:peptidoglycan biosynthetic process"/>
    <property type="evidence" value="ECO:0007669"/>
    <property type="project" value="UniProtKB-KW"/>
</dbReference>
<gene>
    <name evidence="11" type="ORF">A2304_03550</name>
</gene>
<dbReference type="InterPro" id="IPR012338">
    <property type="entry name" value="Beta-lactam/transpept-like"/>
</dbReference>
<dbReference type="GO" id="GO:0009002">
    <property type="term" value="F:serine-type D-Ala-D-Ala carboxypeptidase activity"/>
    <property type="evidence" value="ECO:0007669"/>
    <property type="project" value="InterPro"/>
</dbReference>
<keyword evidence="3" id="KW-0378">Hydrolase</keyword>
<evidence type="ECO:0000256" key="3">
    <source>
        <dbReference type="ARBA" id="ARBA00022801"/>
    </source>
</evidence>
<keyword evidence="2" id="KW-0732">Signal</keyword>
<feature type="domain" description="Peptidase S11 D-alanyl-D-alanine carboxypeptidase A N-terminal" evidence="10">
    <location>
        <begin position="104"/>
        <end position="312"/>
    </location>
</feature>
<dbReference type="GO" id="GO:0006508">
    <property type="term" value="P:proteolysis"/>
    <property type="evidence" value="ECO:0007669"/>
    <property type="project" value="InterPro"/>
</dbReference>
<dbReference type="InterPro" id="IPR001967">
    <property type="entry name" value="Peptidase_S11_N"/>
</dbReference>
<dbReference type="InterPro" id="IPR018044">
    <property type="entry name" value="Peptidase_S11"/>
</dbReference>
<evidence type="ECO:0000256" key="1">
    <source>
        <dbReference type="ARBA" id="ARBA00007164"/>
    </source>
</evidence>
<evidence type="ECO:0000313" key="12">
    <source>
        <dbReference type="Proteomes" id="UP000176501"/>
    </source>
</evidence>
<protein>
    <recommendedName>
        <fullName evidence="10">Peptidase S11 D-alanyl-D-alanine carboxypeptidase A N-terminal domain-containing protein</fullName>
    </recommendedName>
</protein>
<evidence type="ECO:0000313" key="11">
    <source>
        <dbReference type="EMBL" id="OGL98127.1"/>
    </source>
</evidence>
<reference evidence="11 12" key="1">
    <citation type="journal article" date="2016" name="Nat. Commun.">
        <title>Thousands of microbial genomes shed light on interconnected biogeochemical processes in an aquifer system.</title>
        <authorList>
            <person name="Anantharaman K."/>
            <person name="Brown C.T."/>
            <person name="Hug L.A."/>
            <person name="Sharon I."/>
            <person name="Castelle C.J."/>
            <person name="Probst A.J."/>
            <person name="Thomas B.C."/>
            <person name="Singh A."/>
            <person name="Wilkins M.J."/>
            <person name="Karaoz U."/>
            <person name="Brodie E.L."/>
            <person name="Williams K.H."/>
            <person name="Hubbard S.S."/>
            <person name="Banfield J.F."/>
        </authorList>
    </citation>
    <scope>NUCLEOTIDE SEQUENCE [LARGE SCALE GENOMIC DNA]</scope>
</reference>
<evidence type="ECO:0000256" key="9">
    <source>
        <dbReference type="RuleBase" id="RU004016"/>
    </source>
</evidence>
<dbReference type="SUPFAM" id="SSF56601">
    <property type="entry name" value="beta-lactamase/transpeptidase-like"/>
    <property type="match status" value="1"/>
</dbReference>
<feature type="active site" description="Proton acceptor" evidence="7">
    <location>
        <position position="139"/>
    </location>
</feature>
<keyword evidence="4" id="KW-0133">Cell shape</keyword>
<dbReference type="EMBL" id="MGFE01000023">
    <property type="protein sequence ID" value="OGL98127.1"/>
    <property type="molecule type" value="Genomic_DNA"/>
</dbReference>
<comment type="caution">
    <text evidence="11">The sequence shown here is derived from an EMBL/GenBank/DDBJ whole genome shotgun (WGS) entry which is preliminary data.</text>
</comment>
<sequence length="356" mass="38671">MEMTNRNLIGTWTGAFALMAVALVFPVTALAAPNEALLDLFASRGDLRAAFDADRGYQAVPGSGAGFLIDLEDWAYQYGWKEYPSLLAYAPASPLSSFAPTRPVPSVTSGAFIVIDRTSGQILVAQNADRAWPIASLTKLMTAQIALDSGASLSDVYSVKAEDDVGGAKLYVNSGDTFTLDGLLYATLVGSANNAANAITRTVTSDKAAFVNEMNLRARALNLSRTTYVDPTGIEVENVSTARELARIADIAFRRPDIHRYTTTASARIRVLSRGTIKTITNTNWMLWKPEYDDIFVMGGKTGYLDESGWNLSVVLRPEMKDEEHELLVVAFGSDSRADSFVDAEALARWAWEGLK</sequence>
<evidence type="ECO:0000256" key="7">
    <source>
        <dbReference type="PIRSR" id="PIRSR618044-1"/>
    </source>
</evidence>
<dbReference type="Proteomes" id="UP000176501">
    <property type="component" value="Unassembled WGS sequence"/>
</dbReference>
<evidence type="ECO:0000256" key="5">
    <source>
        <dbReference type="ARBA" id="ARBA00022984"/>
    </source>
</evidence>
<dbReference type="Pfam" id="PF00768">
    <property type="entry name" value="Peptidase_S11"/>
    <property type="match status" value="1"/>
</dbReference>
<dbReference type="Gene3D" id="3.40.710.10">
    <property type="entry name" value="DD-peptidase/beta-lactamase superfamily"/>
    <property type="match status" value="1"/>
</dbReference>
<evidence type="ECO:0000256" key="6">
    <source>
        <dbReference type="ARBA" id="ARBA00023316"/>
    </source>
</evidence>
<evidence type="ECO:0000256" key="4">
    <source>
        <dbReference type="ARBA" id="ARBA00022960"/>
    </source>
</evidence>
<evidence type="ECO:0000259" key="10">
    <source>
        <dbReference type="Pfam" id="PF00768"/>
    </source>
</evidence>
<dbReference type="AlphaFoldDB" id="A0A1F7W7F3"/>
<accession>A0A1F7W7F3</accession>
<keyword evidence="5" id="KW-0573">Peptidoglycan synthesis</keyword>
<feature type="binding site" evidence="8">
    <location>
        <position position="301"/>
    </location>
    <ligand>
        <name>substrate</name>
    </ligand>
</feature>